<dbReference type="AlphaFoldDB" id="A0A813HXW4"/>
<sequence length="299" mass="33018">MALKSQSLGMDALRVVVPFTTTRNDGVLVWKLSEVTRLCVASSELRKLVERSSVTRLLKGGPAEHPRDWARVHPGVMEFCTRHPSFGLRFDFLGLDPSLAEEYKLHPSLQMRLQNVTPQGIIAESFVGVEDLIHVEGRAPLVVANFATRAPSKFGESLAEAAVLRCILTFRGEEAIVAESERDENGGWFGRLSERPLVKVCEPDDGPKCCGCNAGFHLQLFLPAALFLRIVAHTDVFPLCLKDWESLGKPSRALGKDPSIMLVGQLWESEADGTDIFCYADGTSCARQNSKIYEFEAVL</sequence>
<comment type="caution">
    <text evidence="1">The sequence shown here is derived from an EMBL/GenBank/DDBJ whole genome shotgun (WGS) entry which is preliminary data.</text>
</comment>
<dbReference type="Proteomes" id="UP000626109">
    <property type="component" value="Unassembled WGS sequence"/>
</dbReference>
<name>A0A813HXW4_POLGL</name>
<proteinExistence type="predicted"/>
<evidence type="ECO:0000313" key="2">
    <source>
        <dbReference type="Proteomes" id="UP000626109"/>
    </source>
</evidence>
<gene>
    <name evidence="1" type="ORF">PGLA2088_LOCUS2541</name>
</gene>
<dbReference type="EMBL" id="CAJNNW010002090">
    <property type="protein sequence ID" value="CAE8643000.1"/>
    <property type="molecule type" value="Genomic_DNA"/>
</dbReference>
<feature type="non-terminal residue" evidence="1">
    <location>
        <position position="299"/>
    </location>
</feature>
<organism evidence="1 2">
    <name type="scientific">Polarella glacialis</name>
    <name type="common">Dinoflagellate</name>
    <dbReference type="NCBI Taxonomy" id="89957"/>
    <lineage>
        <taxon>Eukaryota</taxon>
        <taxon>Sar</taxon>
        <taxon>Alveolata</taxon>
        <taxon>Dinophyceae</taxon>
        <taxon>Suessiales</taxon>
        <taxon>Suessiaceae</taxon>
        <taxon>Polarella</taxon>
    </lineage>
</organism>
<reference evidence="1" key="1">
    <citation type="submission" date="2021-02" db="EMBL/GenBank/DDBJ databases">
        <authorList>
            <person name="Dougan E. K."/>
            <person name="Rhodes N."/>
            <person name="Thang M."/>
            <person name="Chan C."/>
        </authorList>
    </citation>
    <scope>NUCLEOTIDE SEQUENCE</scope>
</reference>
<accession>A0A813HXW4</accession>
<evidence type="ECO:0000313" key="1">
    <source>
        <dbReference type="EMBL" id="CAE8643000.1"/>
    </source>
</evidence>
<protein>
    <submittedName>
        <fullName evidence="1">Uncharacterized protein</fullName>
    </submittedName>
</protein>